<dbReference type="EnsemblPlants" id="evm.model.09.284">
    <property type="protein sequence ID" value="cds.evm.model.09.284"/>
    <property type="gene ID" value="evm.TU.09.284"/>
</dbReference>
<protein>
    <submittedName>
        <fullName evidence="2">Uncharacterized protein</fullName>
    </submittedName>
</protein>
<dbReference type="Gramene" id="evm.model.09.284">
    <property type="protein sequence ID" value="cds.evm.model.09.284"/>
    <property type="gene ID" value="evm.TU.09.284"/>
</dbReference>
<organism evidence="2 3">
    <name type="scientific">Cannabis sativa</name>
    <name type="common">Hemp</name>
    <name type="synonym">Marijuana</name>
    <dbReference type="NCBI Taxonomy" id="3483"/>
    <lineage>
        <taxon>Eukaryota</taxon>
        <taxon>Viridiplantae</taxon>
        <taxon>Streptophyta</taxon>
        <taxon>Embryophyta</taxon>
        <taxon>Tracheophyta</taxon>
        <taxon>Spermatophyta</taxon>
        <taxon>Magnoliopsida</taxon>
        <taxon>eudicotyledons</taxon>
        <taxon>Gunneridae</taxon>
        <taxon>Pentapetalae</taxon>
        <taxon>rosids</taxon>
        <taxon>fabids</taxon>
        <taxon>Rosales</taxon>
        <taxon>Cannabaceae</taxon>
        <taxon>Cannabis</taxon>
    </lineage>
</organism>
<reference evidence="2" key="1">
    <citation type="submission" date="2018-11" db="EMBL/GenBank/DDBJ databases">
        <authorList>
            <person name="Grassa J C."/>
        </authorList>
    </citation>
    <scope>NUCLEOTIDE SEQUENCE [LARGE SCALE GENOMIC DNA]</scope>
</reference>
<proteinExistence type="predicted"/>
<accession>A0A803QFN0</accession>
<feature type="compositionally biased region" description="Basic residues" evidence="1">
    <location>
        <begin position="46"/>
        <end position="61"/>
    </location>
</feature>
<dbReference type="EMBL" id="UZAU01000719">
    <property type="status" value="NOT_ANNOTATED_CDS"/>
    <property type="molecule type" value="Genomic_DNA"/>
</dbReference>
<evidence type="ECO:0000313" key="2">
    <source>
        <dbReference type="EnsemblPlants" id="cds.evm.model.09.284"/>
    </source>
</evidence>
<feature type="region of interest" description="Disordered" evidence="1">
    <location>
        <begin position="22"/>
        <end position="76"/>
    </location>
</feature>
<feature type="compositionally biased region" description="Polar residues" evidence="1">
    <location>
        <begin position="22"/>
        <end position="33"/>
    </location>
</feature>
<dbReference type="AlphaFoldDB" id="A0A803QFN0"/>
<dbReference type="Proteomes" id="UP000596661">
    <property type="component" value="Chromosome 9"/>
</dbReference>
<evidence type="ECO:0000313" key="3">
    <source>
        <dbReference type="Proteomes" id="UP000596661"/>
    </source>
</evidence>
<sequence>MPEMQQSSLTWRDFSRTDHLHLNSTTALSTQARDPQIPYQTIHPPLHGRRRPTRDKSHHVPRISVQKPLGRKGSMGVKQGGLVWVRISLGPMVRHGSDGHVGLTGASR</sequence>
<reference evidence="2" key="2">
    <citation type="submission" date="2021-03" db="UniProtKB">
        <authorList>
            <consortium name="EnsemblPlants"/>
        </authorList>
    </citation>
    <scope>IDENTIFICATION</scope>
</reference>
<evidence type="ECO:0000256" key="1">
    <source>
        <dbReference type="SAM" id="MobiDB-lite"/>
    </source>
</evidence>
<keyword evidence="3" id="KW-1185">Reference proteome</keyword>
<name>A0A803QFN0_CANSA</name>